<comment type="caution">
    <text evidence="3">The sequence shown here is derived from an EMBL/GenBank/DDBJ whole genome shotgun (WGS) entry which is preliminary data.</text>
</comment>
<gene>
    <name evidence="3" type="ORF">GALL_251650</name>
</gene>
<sequence>MNFRFLYFSLLLVLQHPVNAQSKQPPFTVNEIIDKIKQNVKPQWVTTKTDTIVIGNASDTVTGIATCMFADMNILERAVAAHCNLIITHEPIFYNATNTIPDFMKTDMVLKEKIAYIKEKKLTIFRFHDNAHRNDPDQILQGLADDLKWKIISTSPWILELKKETLTSFANDVRRHFNIEGIRVVGNPNLEVSRVGLVPGLAPTLQMHIGVLQRDDVDVILVGEAREWEDYVYTEDAVLQGKKKAAVFIGHLKSEEPGAKYCADWLKTFVNGTNIVFLKNDNYWWSPK</sequence>
<reference evidence="3" key="1">
    <citation type="submission" date="2016-10" db="EMBL/GenBank/DDBJ databases">
        <title>Sequence of Gallionella enrichment culture.</title>
        <authorList>
            <person name="Poehlein A."/>
            <person name="Muehling M."/>
            <person name="Daniel R."/>
        </authorList>
    </citation>
    <scope>NUCLEOTIDE SEQUENCE</scope>
</reference>
<proteinExistence type="inferred from homology"/>
<dbReference type="SUPFAM" id="SSF102705">
    <property type="entry name" value="NIF3 (NGG1p interacting factor 3)-like"/>
    <property type="match status" value="1"/>
</dbReference>
<dbReference type="InterPro" id="IPR036069">
    <property type="entry name" value="DUF34/NIF3_sf"/>
</dbReference>
<dbReference type="AlphaFoldDB" id="A0A1J5R9Z9"/>
<dbReference type="GO" id="GO:0046872">
    <property type="term" value="F:metal ion binding"/>
    <property type="evidence" value="ECO:0007669"/>
    <property type="project" value="UniProtKB-KW"/>
</dbReference>
<dbReference type="Pfam" id="PF01784">
    <property type="entry name" value="DUF34_NIF3"/>
    <property type="match status" value="1"/>
</dbReference>
<dbReference type="EMBL" id="MLJW01000220">
    <property type="protein sequence ID" value="OIQ92870.1"/>
    <property type="molecule type" value="Genomic_DNA"/>
</dbReference>
<comment type="similarity">
    <text evidence="1">Belongs to the GTP cyclohydrolase I type 2/NIF3 family.</text>
</comment>
<evidence type="ECO:0000256" key="2">
    <source>
        <dbReference type="ARBA" id="ARBA00022723"/>
    </source>
</evidence>
<evidence type="ECO:0000256" key="1">
    <source>
        <dbReference type="ARBA" id="ARBA00006964"/>
    </source>
</evidence>
<evidence type="ECO:0000313" key="3">
    <source>
        <dbReference type="EMBL" id="OIQ92870.1"/>
    </source>
</evidence>
<name>A0A1J5R9Z9_9ZZZZ</name>
<organism evidence="3">
    <name type="scientific">mine drainage metagenome</name>
    <dbReference type="NCBI Taxonomy" id="410659"/>
    <lineage>
        <taxon>unclassified sequences</taxon>
        <taxon>metagenomes</taxon>
        <taxon>ecological metagenomes</taxon>
    </lineage>
</organism>
<dbReference type="Gene3D" id="3.40.1390.30">
    <property type="entry name" value="NIF3 (NGG1p interacting factor 3)-like"/>
    <property type="match status" value="2"/>
</dbReference>
<dbReference type="PANTHER" id="PTHR13799">
    <property type="entry name" value="NGG1 INTERACTING FACTOR 3"/>
    <property type="match status" value="1"/>
</dbReference>
<dbReference type="PANTHER" id="PTHR13799:SF14">
    <property type="entry name" value="GTP CYCLOHYDROLASE 1 TYPE 2 HOMOLOG"/>
    <property type="match status" value="1"/>
</dbReference>
<keyword evidence="2" id="KW-0479">Metal-binding</keyword>
<dbReference type="InterPro" id="IPR002678">
    <property type="entry name" value="DUF34/NIF3"/>
</dbReference>
<dbReference type="GO" id="GO:0005737">
    <property type="term" value="C:cytoplasm"/>
    <property type="evidence" value="ECO:0007669"/>
    <property type="project" value="TreeGrafter"/>
</dbReference>
<protein>
    <submittedName>
        <fullName evidence="3">NIF3 (NGG1p interacting factor 3)</fullName>
    </submittedName>
</protein>
<accession>A0A1J5R9Z9</accession>